<dbReference type="RefSeq" id="WP_194367573.1">
    <property type="nucleotide sequence ID" value="NZ_CP054493.1"/>
</dbReference>
<protein>
    <submittedName>
        <fullName evidence="1">Uncharacterized protein</fullName>
    </submittedName>
</protein>
<accession>A0A7S7M2Z9</accession>
<name>A0A7S7M2Z9_9BACT</name>
<sequence length="140" mass="16751">MHELDEPLNQYNLHQAITSDSIYEYMKWKFPDIKLESYDEQLKDLESGIRLDTLDILDELLERAKPFYEKIKQHMGSSHSAGGFLAYSYAMIDKDWVKDNEYYNYELRRVINSEWEEEDLALIVECREKLNGFFLELHSV</sequence>
<proteinExistence type="predicted"/>
<dbReference type="Proteomes" id="UP000593836">
    <property type="component" value="Chromosome"/>
</dbReference>
<evidence type="ECO:0000313" key="2">
    <source>
        <dbReference type="Proteomes" id="UP000593836"/>
    </source>
</evidence>
<dbReference type="AlphaFoldDB" id="A0A7S7M2Z9"/>
<reference evidence="1 2" key="1">
    <citation type="submission" date="2020-05" db="EMBL/GenBank/DDBJ databases">
        <title>Sulfurimonas marisnigri, sp. nov., and Sulfurimonas baltica, sp. nov., manganese oxide reducing chemolithoautotrophs of the class Epsilonproteobacteria isolated from the pelagic redoxclines of the Black and Baltic Seas and emended description of the genus Sulfurimonas.</title>
        <authorList>
            <person name="Henkel J.V."/>
            <person name="Laudan C."/>
            <person name="Werner J."/>
            <person name="Neu T."/>
            <person name="Plewe S."/>
            <person name="Sproer C."/>
            <person name="Bunk B."/>
            <person name="Schulz-Vogt H.N."/>
        </authorList>
    </citation>
    <scope>NUCLEOTIDE SEQUENCE [LARGE SCALE GENOMIC DNA]</scope>
    <source>
        <strain evidence="1 2">SoZ1</strain>
    </source>
</reference>
<gene>
    <name evidence="1" type="ORF">HUE87_04675</name>
</gene>
<organism evidence="1 2">
    <name type="scientific">Candidatus Sulfurimonas marisnigri</name>
    <dbReference type="NCBI Taxonomy" id="2740405"/>
    <lineage>
        <taxon>Bacteria</taxon>
        <taxon>Pseudomonadati</taxon>
        <taxon>Campylobacterota</taxon>
        <taxon>Epsilonproteobacteria</taxon>
        <taxon>Campylobacterales</taxon>
        <taxon>Sulfurimonadaceae</taxon>
        <taxon>Sulfurimonas</taxon>
    </lineage>
</organism>
<dbReference type="EMBL" id="CP054493">
    <property type="protein sequence ID" value="QOY55534.1"/>
    <property type="molecule type" value="Genomic_DNA"/>
</dbReference>
<dbReference type="KEGG" id="smas:HUE87_04675"/>
<evidence type="ECO:0000313" key="1">
    <source>
        <dbReference type="EMBL" id="QOY55534.1"/>
    </source>
</evidence>
<keyword evidence="2" id="KW-1185">Reference proteome</keyword>